<dbReference type="EMBL" id="MORL01000004">
    <property type="protein sequence ID" value="OIN59453.1"/>
    <property type="molecule type" value="Genomic_DNA"/>
</dbReference>
<accession>A0A1S2VL18</accession>
<dbReference type="InterPro" id="IPR045076">
    <property type="entry name" value="MutS"/>
</dbReference>
<dbReference type="Gene3D" id="3.40.50.300">
    <property type="entry name" value="P-loop containing nucleotide triphosphate hydrolases"/>
    <property type="match status" value="1"/>
</dbReference>
<evidence type="ECO:0000259" key="12">
    <source>
        <dbReference type="PROSITE" id="PS00486"/>
    </source>
</evidence>
<dbReference type="Proteomes" id="UP000181790">
    <property type="component" value="Unassembled WGS sequence"/>
</dbReference>
<dbReference type="RefSeq" id="WP_071503135.1">
    <property type="nucleotide sequence ID" value="NZ_MORL01000004.1"/>
</dbReference>
<comment type="similarity">
    <text evidence="1 9 10">Belongs to the DNA mismatch repair MutS family.</text>
</comment>
<feature type="region of interest" description="Disordered" evidence="11">
    <location>
        <begin position="1"/>
        <end position="24"/>
    </location>
</feature>
<proteinExistence type="inferred from homology"/>
<dbReference type="PIRSF" id="PIRSF037677">
    <property type="entry name" value="DNA_mis_repair_Msh6"/>
    <property type="match status" value="1"/>
</dbReference>
<evidence type="ECO:0000256" key="4">
    <source>
        <dbReference type="ARBA" id="ARBA00022763"/>
    </source>
</evidence>
<dbReference type="Gene3D" id="3.30.420.110">
    <property type="entry name" value="MutS, connector domain"/>
    <property type="match status" value="1"/>
</dbReference>
<keyword evidence="3 9" id="KW-0547">Nucleotide-binding</keyword>
<keyword evidence="6 9" id="KW-0238">DNA-binding</keyword>
<dbReference type="Gene3D" id="1.10.1420.10">
    <property type="match status" value="2"/>
</dbReference>
<dbReference type="InterPro" id="IPR007861">
    <property type="entry name" value="DNA_mismatch_repair_MutS_clamp"/>
</dbReference>
<dbReference type="SMART" id="SM00533">
    <property type="entry name" value="MUTSd"/>
    <property type="match status" value="1"/>
</dbReference>
<gene>
    <name evidence="9" type="primary">mutS</name>
    <name evidence="13" type="ORF">BLX24_10815</name>
</gene>
<dbReference type="SUPFAM" id="SSF55271">
    <property type="entry name" value="DNA repair protein MutS, domain I"/>
    <property type="match status" value="1"/>
</dbReference>
<dbReference type="InterPro" id="IPR005748">
    <property type="entry name" value="DNA_mismatch_repair_MutS"/>
</dbReference>
<dbReference type="SUPFAM" id="SSF52540">
    <property type="entry name" value="P-loop containing nucleoside triphosphate hydrolases"/>
    <property type="match status" value="1"/>
</dbReference>
<keyword evidence="7 9" id="KW-0234">DNA repair</keyword>
<keyword evidence="4 9" id="KW-0227">DNA damage</keyword>
<comment type="caution">
    <text evidence="13">The sequence shown here is derived from an EMBL/GenBank/DDBJ whole genome shotgun (WGS) entry which is preliminary data.</text>
</comment>
<dbReference type="InterPro" id="IPR027417">
    <property type="entry name" value="P-loop_NTPase"/>
</dbReference>
<dbReference type="InterPro" id="IPR007860">
    <property type="entry name" value="DNA_mmatch_repair_MutS_con_dom"/>
</dbReference>
<dbReference type="NCBIfam" id="NF003810">
    <property type="entry name" value="PRK05399.1"/>
    <property type="match status" value="1"/>
</dbReference>
<dbReference type="SUPFAM" id="SSF53150">
    <property type="entry name" value="DNA repair protein MutS, domain II"/>
    <property type="match status" value="1"/>
</dbReference>
<dbReference type="Pfam" id="PF01624">
    <property type="entry name" value="MutS_I"/>
    <property type="match status" value="1"/>
</dbReference>
<dbReference type="PANTHER" id="PTHR11361:SF34">
    <property type="entry name" value="DNA MISMATCH REPAIR PROTEIN MSH1, MITOCHONDRIAL"/>
    <property type="match status" value="1"/>
</dbReference>
<dbReference type="PROSITE" id="PS00486">
    <property type="entry name" value="DNA_MISMATCH_REPAIR_2"/>
    <property type="match status" value="1"/>
</dbReference>
<dbReference type="AlphaFoldDB" id="A0A1S2VL18"/>
<dbReference type="OrthoDB" id="9802448at2"/>
<dbReference type="FunFam" id="3.40.50.300:FF:000870">
    <property type="entry name" value="MutS protein homolog 4"/>
    <property type="match status" value="1"/>
</dbReference>
<dbReference type="SUPFAM" id="SSF48334">
    <property type="entry name" value="DNA repair protein MutS, domain III"/>
    <property type="match status" value="1"/>
</dbReference>
<dbReference type="GO" id="GO:0005524">
    <property type="term" value="F:ATP binding"/>
    <property type="evidence" value="ECO:0007669"/>
    <property type="project" value="UniProtKB-UniRule"/>
</dbReference>
<dbReference type="Pfam" id="PF05188">
    <property type="entry name" value="MutS_II"/>
    <property type="match status" value="1"/>
</dbReference>
<dbReference type="GO" id="GO:0030983">
    <property type="term" value="F:mismatched DNA binding"/>
    <property type="evidence" value="ECO:0007669"/>
    <property type="project" value="InterPro"/>
</dbReference>
<dbReference type="SMART" id="SM00534">
    <property type="entry name" value="MUTSac"/>
    <property type="match status" value="1"/>
</dbReference>
<evidence type="ECO:0000256" key="5">
    <source>
        <dbReference type="ARBA" id="ARBA00022840"/>
    </source>
</evidence>
<evidence type="ECO:0000256" key="3">
    <source>
        <dbReference type="ARBA" id="ARBA00022741"/>
    </source>
</evidence>
<evidence type="ECO:0000313" key="13">
    <source>
        <dbReference type="EMBL" id="OIN59453.1"/>
    </source>
</evidence>
<dbReference type="GO" id="GO:0005829">
    <property type="term" value="C:cytosol"/>
    <property type="evidence" value="ECO:0007669"/>
    <property type="project" value="TreeGrafter"/>
</dbReference>
<dbReference type="Pfam" id="PF05190">
    <property type="entry name" value="MutS_IV"/>
    <property type="match status" value="1"/>
</dbReference>
<keyword evidence="14" id="KW-1185">Reference proteome</keyword>
<dbReference type="PANTHER" id="PTHR11361">
    <property type="entry name" value="DNA MISMATCH REPAIR PROTEIN MUTS FAMILY MEMBER"/>
    <property type="match status" value="1"/>
</dbReference>
<dbReference type="InterPro" id="IPR036187">
    <property type="entry name" value="DNA_mismatch_repair_MutS_sf"/>
</dbReference>
<dbReference type="InterPro" id="IPR016151">
    <property type="entry name" value="DNA_mismatch_repair_MutS_N"/>
</dbReference>
<evidence type="ECO:0000313" key="14">
    <source>
        <dbReference type="Proteomes" id="UP000181790"/>
    </source>
</evidence>
<dbReference type="Pfam" id="PF05192">
    <property type="entry name" value="MutS_III"/>
    <property type="match status" value="1"/>
</dbReference>
<dbReference type="Gene3D" id="3.40.1170.10">
    <property type="entry name" value="DNA repair protein MutS, domain I"/>
    <property type="match status" value="1"/>
</dbReference>
<comment type="function">
    <text evidence="8 9">This protein is involved in the repair of mismatches in DNA. It is possible that it carries out the mismatch recognition step. This protein has a weak ATPase activity.</text>
</comment>
<dbReference type="NCBIfam" id="TIGR01070">
    <property type="entry name" value="mutS1"/>
    <property type="match status" value="1"/>
</dbReference>
<name>A0A1S2VL18_9BACT</name>
<feature type="domain" description="DNA mismatch repair proteins mutS family" evidence="12">
    <location>
        <begin position="727"/>
        <end position="743"/>
    </location>
</feature>
<dbReference type="InterPro" id="IPR000432">
    <property type="entry name" value="DNA_mismatch_repair_MutS_C"/>
</dbReference>
<evidence type="ECO:0000256" key="1">
    <source>
        <dbReference type="ARBA" id="ARBA00006271"/>
    </source>
</evidence>
<sequence>MARPSSKTETAGKPNKQVKETPLNRQYNQIKAKYPGALLLFRVGDFYETFGDDAIKASRILGITLTKRNNGGAQEELAGFPHHSLDTYLPKLVRAGERVAICDQLEDPAAAKGIVRRGVTELVTPGVSFNDNVLDTRRNNYLASIHFGKSVGQEDQFGIAFLDISTGEFLASQGNAAYVDKLLQSFNPSEVLYCKRNRNEFATLFGGTPAADKFHTFTLEDWAFTYDFGYNFLKQHFQTTSLKGFGIEGLPDGIIAAGVILHYLNETEHRDLQHIQRITRLEEDRYVWLDRFTIRNLELVAAQQDGGVPLIQVLDQTVTPMGARLLRKWLMLPLKDRALIEERLTLVELLHEEPELADTLIGHLKQIGDLERLISKVAVRRINPREMVQLKRSLQHVLPIKELLITALTLPAFTESAEDASKAKSLKKYADQLNTVSFLLDRIEAELRDDPPTLANQGGMIKSGIDPQLDELHALAYSGKDYLLQLQDREIQRTGITSLKIAYNKVFGYYLEVTNAHKNRVPDDWIRKQTLVNAERYITPELKVYEEKILNAEEQIFGIELRMFNELVLAAGEYVAAIQQNARVLSVLDVLSSFANVAQKNRYVRPVMTDGNVLNIKDGRHAVIEQQLPPGEAYVPNDIYLDDETQQIIIITGPNMAGKSALLRQTALIVLMAQAGSFVPASAAEIGLVDKIFTRVGASDNLSRGESTFMVEMTETASILNNLSNRSLVLMDEIGRGTSTYDGVSIAWSIAEYLHNHPQCRAKTLFATHYHELNDLANDNPRIKNYNVAVKEMGNKVLFLRKLKEGGSEHSFGIHVAQMAGMPPGIVQRANQILTQLESSHGREENKERIKQAVPAERELALKIFEAGDPKAELIKEKLRAIDVNRLTPIEALLKLNELLNLAE</sequence>
<organism evidence="13 14">
    <name type="scientific">Arsenicibacter rosenii</name>
    <dbReference type="NCBI Taxonomy" id="1750698"/>
    <lineage>
        <taxon>Bacteria</taxon>
        <taxon>Pseudomonadati</taxon>
        <taxon>Bacteroidota</taxon>
        <taxon>Cytophagia</taxon>
        <taxon>Cytophagales</taxon>
        <taxon>Spirosomataceae</taxon>
        <taxon>Arsenicibacter</taxon>
    </lineage>
</organism>
<keyword evidence="5 9" id="KW-0067">ATP-binding</keyword>
<dbReference type="InterPro" id="IPR007696">
    <property type="entry name" value="DNA_mismatch_repair_MutS_core"/>
</dbReference>
<dbReference type="GO" id="GO:0003684">
    <property type="term" value="F:damaged DNA binding"/>
    <property type="evidence" value="ECO:0007669"/>
    <property type="project" value="UniProtKB-UniRule"/>
</dbReference>
<dbReference type="GO" id="GO:0006298">
    <property type="term" value="P:mismatch repair"/>
    <property type="evidence" value="ECO:0007669"/>
    <property type="project" value="UniProtKB-UniRule"/>
</dbReference>
<dbReference type="InterPro" id="IPR036678">
    <property type="entry name" value="MutS_con_dom_sf"/>
</dbReference>
<dbReference type="InterPro" id="IPR007695">
    <property type="entry name" value="DNA_mismatch_repair_MutS-lik_N"/>
</dbReference>
<evidence type="ECO:0000256" key="6">
    <source>
        <dbReference type="ARBA" id="ARBA00023125"/>
    </source>
</evidence>
<evidence type="ECO:0000256" key="7">
    <source>
        <dbReference type="ARBA" id="ARBA00023204"/>
    </source>
</evidence>
<dbReference type="InterPro" id="IPR017261">
    <property type="entry name" value="DNA_mismatch_repair_MutS/MSH"/>
</dbReference>
<evidence type="ECO:0000256" key="11">
    <source>
        <dbReference type="SAM" id="MobiDB-lite"/>
    </source>
</evidence>
<evidence type="ECO:0000256" key="2">
    <source>
        <dbReference type="ARBA" id="ARBA00021982"/>
    </source>
</evidence>
<dbReference type="HAMAP" id="MF_00096">
    <property type="entry name" value="MutS"/>
    <property type="match status" value="1"/>
</dbReference>
<dbReference type="GO" id="GO:0140664">
    <property type="term" value="F:ATP-dependent DNA damage sensor activity"/>
    <property type="evidence" value="ECO:0007669"/>
    <property type="project" value="InterPro"/>
</dbReference>
<reference evidence="13 14" key="1">
    <citation type="submission" date="2016-10" db="EMBL/GenBank/DDBJ databases">
        <title>Arsenicibacter rosenii gen. nov., sp. nov., an efficient arsenic-methylating bacterium isolated from an arsenic-contaminated paddy soil.</title>
        <authorList>
            <person name="Huang K."/>
        </authorList>
    </citation>
    <scope>NUCLEOTIDE SEQUENCE [LARGE SCALE GENOMIC DNA]</scope>
    <source>
        <strain evidence="13 14">SM-1</strain>
    </source>
</reference>
<evidence type="ECO:0000256" key="9">
    <source>
        <dbReference type="HAMAP-Rule" id="MF_00096"/>
    </source>
</evidence>
<evidence type="ECO:0000256" key="8">
    <source>
        <dbReference type="ARBA" id="ARBA00024647"/>
    </source>
</evidence>
<evidence type="ECO:0000256" key="10">
    <source>
        <dbReference type="RuleBase" id="RU003756"/>
    </source>
</evidence>
<protein>
    <recommendedName>
        <fullName evidence="2 9">DNA mismatch repair protein MutS</fullName>
    </recommendedName>
</protein>
<dbReference type="Pfam" id="PF00488">
    <property type="entry name" value="MutS_V"/>
    <property type="match status" value="1"/>
</dbReference>
<dbReference type="CDD" id="cd03284">
    <property type="entry name" value="ABC_MutS1"/>
    <property type="match status" value="1"/>
</dbReference>
<feature type="binding site" evidence="9">
    <location>
        <begin position="653"/>
        <end position="660"/>
    </location>
    <ligand>
        <name>ATP</name>
        <dbReference type="ChEBI" id="CHEBI:30616"/>
    </ligand>
</feature>